<dbReference type="EMBL" id="CM026431">
    <property type="protein sequence ID" value="KAG0558379.1"/>
    <property type="molecule type" value="Genomic_DNA"/>
</dbReference>
<dbReference type="Gene3D" id="3.30.540.10">
    <property type="entry name" value="Fructose-1,6-Bisphosphatase, subunit A, domain 1"/>
    <property type="match status" value="1"/>
</dbReference>
<dbReference type="GO" id="GO:0006002">
    <property type="term" value="P:fructose 6-phosphate metabolic process"/>
    <property type="evidence" value="ECO:0007669"/>
    <property type="project" value="TreeGrafter"/>
</dbReference>
<sequence length="142" mass="15558">MIIFFPSWSQNVLVSEEIEDAIFVEKAKRGRYCVVFDPLDGSSNIDCGVSIGTVNFNGLVISGVLCRISFLPFNLHVLTSSQFYVADGVTNRVTTPLVASSKAFSNSRFGRNGSKLPGSTPTVNLQMLSKLNLLRMSCRSKE</sequence>
<dbReference type="AlphaFoldDB" id="A0A8T0GJN3"/>
<comment type="caution">
    <text evidence="2">The sequence shown here is derived from an EMBL/GenBank/DDBJ whole genome shotgun (WGS) entry which is preliminary data.</text>
</comment>
<dbReference type="GO" id="GO:0005829">
    <property type="term" value="C:cytosol"/>
    <property type="evidence" value="ECO:0007669"/>
    <property type="project" value="TreeGrafter"/>
</dbReference>
<accession>A0A8T0GJN3</accession>
<dbReference type="GO" id="GO:0030388">
    <property type="term" value="P:fructose 1,6-bisphosphate metabolic process"/>
    <property type="evidence" value="ECO:0007669"/>
    <property type="project" value="TreeGrafter"/>
</dbReference>
<dbReference type="Proteomes" id="UP000822688">
    <property type="component" value="Chromosome 10"/>
</dbReference>
<keyword evidence="3" id="KW-1185">Reference proteome</keyword>
<dbReference type="InterPro" id="IPR033391">
    <property type="entry name" value="FBPase_N"/>
</dbReference>
<reference evidence="2" key="1">
    <citation type="submission" date="2020-06" db="EMBL/GenBank/DDBJ databases">
        <title>WGS assembly of Ceratodon purpureus strain R40.</title>
        <authorList>
            <person name="Carey S.B."/>
            <person name="Jenkins J."/>
            <person name="Shu S."/>
            <person name="Lovell J.T."/>
            <person name="Sreedasyam A."/>
            <person name="Maumus F."/>
            <person name="Tiley G.P."/>
            <person name="Fernandez-Pozo N."/>
            <person name="Barry K."/>
            <person name="Chen C."/>
            <person name="Wang M."/>
            <person name="Lipzen A."/>
            <person name="Daum C."/>
            <person name="Saski C.A."/>
            <person name="Payton A.C."/>
            <person name="Mcbreen J.C."/>
            <person name="Conrad R.E."/>
            <person name="Kollar L.M."/>
            <person name="Olsson S."/>
            <person name="Huttunen S."/>
            <person name="Landis J.B."/>
            <person name="Wickett N.J."/>
            <person name="Johnson M.G."/>
            <person name="Rensing S.A."/>
            <person name="Grimwood J."/>
            <person name="Schmutz J."/>
            <person name="Mcdaniel S.F."/>
        </authorList>
    </citation>
    <scope>NUCLEOTIDE SEQUENCE</scope>
    <source>
        <strain evidence="2">R40</strain>
    </source>
</reference>
<dbReference type="SUPFAM" id="SSF56655">
    <property type="entry name" value="Carbohydrate phosphatase"/>
    <property type="match status" value="1"/>
</dbReference>
<gene>
    <name evidence="2" type="ORF">KC19_10G023400</name>
</gene>
<dbReference type="InterPro" id="IPR000146">
    <property type="entry name" value="FBPase_class-1"/>
</dbReference>
<dbReference type="GO" id="GO:0042132">
    <property type="term" value="F:fructose 1,6-bisphosphate 1-phosphatase activity"/>
    <property type="evidence" value="ECO:0007669"/>
    <property type="project" value="TreeGrafter"/>
</dbReference>
<name>A0A8T0GJN3_CERPU</name>
<organism evidence="2 3">
    <name type="scientific">Ceratodon purpureus</name>
    <name type="common">Fire moss</name>
    <name type="synonym">Dicranum purpureum</name>
    <dbReference type="NCBI Taxonomy" id="3225"/>
    <lineage>
        <taxon>Eukaryota</taxon>
        <taxon>Viridiplantae</taxon>
        <taxon>Streptophyta</taxon>
        <taxon>Embryophyta</taxon>
        <taxon>Bryophyta</taxon>
        <taxon>Bryophytina</taxon>
        <taxon>Bryopsida</taxon>
        <taxon>Dicranidae</taxon>
        <taxon>Pseudoditrichales</taxon>
        <taxon>Ditrichaceae</taxon>
        <taxon>Ceratodon</taxon>
    </lineage>
</organism>
<protein>
    <recommendedName>
        <fullName evidence="1">Fructose-1-6-bisphosphatase class I N-terminal domain-containing protein</fullName>
    </recommendedName>
</protein>
<dbReference type="PANTHER" id="PTHR11556">
    <property type="entry name" value="FRUCTOSE-1,6-BISPHOSPHATASE-RELATED"/>
    <property type="match status" value="1"/>
</dbReference>
<proteinExistence type="predicted"/>
<evidence type="ECO:0000313" key="2">
    <source>
        <dbReference type="EMBL" id="KAG0558379.1"/>
    </source>
</evidence>
<dbReference type="PANTHER" id="PTHR11556:SF41">
    <property type="entry name" value="FRUCTOSE-1,6-BISPHOSPHATASE, CYTOSOLIC"/>
    <property type="match status" value="1"/>
</dbReference>
<dbReference type="GO" id="GO:0005986">
    <property type="term" value="P:sucrose biosynthetic process"/>
    <property type="evidence" value="ECO:0007669"/>
    <property type="project" value="TreeGrafter"/>
</dbReference>
<dbReference type="GO" id="GO:0006000">
    <property type="term" value="P:fructose metabolic process"/>
    <property type="evidence" value="ECO:0007669"/>
    <property type="project" value="TreeGrafter"/>
</dbReference>
<evidence type="ECO:0000313" key="3">
    <source>
        <dbReference type="Proteomes" id="UP000822688"/>
    </source>
</evidence>
<dbReference type="Pfam" id="PF00316">
    <property type="entry name" value="FBPase"/>
    <property type="match status" value="1"/>
</dbReference>
<feature type="domain" description="Fructose-1-6-bisphosphatase class I N-terminal" evidence="1">
    <location>
        <begin position="11"/>
        <end position="54"/>
    </location>
</feature>
<dbReference type="GO" id="GO:0006094">
    <property type="term" value="P:gluconeogenesis"/>
    <property type="evidence" value="ECO:0007669"/>
    <property type="project" value="TreeGrafter"/>
</dbReference>
<evidence type="ECO:0000259" key="1">
    <source>
        <dbReference type="Pfam" id="PF00316"/>
    </source>
</evidence>